<keyword evidence="1" id="KW-0175">Coiled coil</keyword>
<gene>
    <name evidence="2" type="ORF">LNO71_01045</name>
</gene>
<dbReference type="RefSeq" id="WP_272403931.1">
    <property type="nucleotide sequence ID" value="NZ_JAJHZP010000011.1"/>
</dbReference>
<protein>
    <recommendedName>
        <fullName evidence="4">Lipoprotein</fullName>
    </recommendedName>
</protein>
<comment type="caution">
    <text evidence="2">The sequence shown here is derived from an EMBL/GenBank/DDBJ whole genome shotgun (WGS) entry which is preliminary data.</text>
</comment>
<sequence>MKLSKKMLAIGTFATLPILPIAFSSCTNLSSENDLLRAKVSELNSTIENTKTKLDSLENENKQLDYKNKAQDVDAKVYMFKLRGEYAAYIGFINDNVTKKYDVLFSKSENVKSYWESLKNVLLSWRLVNKTDAKDKINLYTQAWVLDSGKLARYTKDIIEKKSLDEIKNNEPLLNLLKRENKTILDKYDIEKVSGITVNLTEIFTKNYLENDFISKNTKEDLFKTLYIANDDLGLLLTKFIKKSSEAKPKP</sequence>
<accession>A0AAW6HQG3</accession>
<name>A0AAW6HQG3_9MOLU</name>
<dbReference type="Proteomes" id="UP001216384">
    <property type="component" value="Unassembled WGS sequence"/>
</dbReference>
<evidence type="ECO:0008006" key="4">
    <source>
        <dbReference type="Google" id="ProtNLM"/>
    </source>
</evidence>
<feature type="coiled-coil region" evidence="1">
    <location>
        <begin position="33"/>
        <end position="74"/>
    </location>
</feature>
<organism evidence="2 3">
    <name type="scientific">Mycoplasma bradburyae</name>
    <dbReference type="NCBI Taxonomy" id="2963128"/>
    <lineage>
        <taxon>Bacteria</taxon>
        <taxon>Bacillati</taxon>
        <taxon>Mycoplasmatota</taxon>
        <taxon>Mollicutes</taxon>
        <taxon>Mycoplasmataceae</taxon>
        <taxon>Mycoplasma</taxon>
    </lineage>
</organism>
<evidence type="ECO:0000313" key="2">
    <source>
        <dbReference type="EMBL" id="MDC4183233.1"/>
    </source>
</evidence>
<dbReference type="PROSITE" id="PS51257">
    <property type="entry name" value="PROKAR_LIPOPROTEIN"/>
    <property type="match status" value="1"/>
</dbReference>
<reference evidence="2" key="1">
    <citation type="submission" date="2021-11" db="EMBL/GenBank/DDBJ databases">
        <title>Description of Mycoplasma bradburyaesp. nov.from sea birds: a tribute to a great mycoplasmologist.</title>
        <authorList>
            <person name="Ramirez A.S."/>
            <person name="Poveda C."/>
            <person name="Suarez-Perez A."/>
            <person name="Rosales R.S."/>
            <person name="Dijkman R."/>
            <person name="Feberwee A."/>
            <person name="Spergser J."/>
            <person name="Szostak M.P."/>
            <person name="Ressel L."/>
            <person name="Calabuig P."/>
            <person name="Catania S."/>
            <person name="Gobbo F."/>
            <person name="Timofte D."/>
            <person name="Poveda J.B."/>
        </authorList>
    </citation>
    <scope>NUCLEOTIDE SEQUENCE</scope>
    <source>
        <strain evidence="2">T264</strain>
    </source>
</reference>
<evidence type="ECO:0000256" key="1">
    <source>
        <dbReference type="SAM" id="Coils"/>
    </source>
</evidence>
<proteinExistence type="predicted"/>
<dbReference type="AlphaFoldDB" id="A0AAW6HQG3"/>
<dbReference type="EMBL" id="JAJHZP010000011">
    <property type="protein sequence ID" value="MDC4183233.1"/>
    <property type="molecule type" value="Genomic_DNA"/>
</dbReference>
<evidence type="ECO:0000313" key="3">
    <source>
        <dbReference type="Proteomes" id="UP001216384"/>
    </source>
</evidence>